<organism evidence="2 3">
    <name type="scientific">Petrolisthes cinctipes</name>
    <name type="common">Flat porcelain crab</name>
    <dbReference type="NCBI Taxonomy" id="88211"/>
    <lineage>
        <taxon>Eukaryota</taxon>
        <taxon>Metazoa</taxon>
        <taxon>Ecdysozoa</taxon>
        <taxon>Arthropoda</taxon>
        <taxon>Crustacea</taxon>
        <taxon>Multicrustacea</taxon>
        <taxon>Malacostraca</taxon>
        <taxon>Eumalacostraca</taxon>
        <taxon>Eucarida</taxon>
        <taxon>Decapoda</taxon>
        <taxon>Pleocyemata</taxon>
        <taxon>Anomura</taxon>
        <taxon>Galatheoidea</taxon>
        <taxon>Porcellanidae</taxon>
        <taxon>Petrolisthes</taxon>
    </lineage>
</organism>
<accession>A0AAE1GC60</accession>
<feature type="region of interest" description="Disordered" evidence="1">
    <location>
        <begin position="1"/>
        <end position="99"/>
    </location>
</feature>
<name>A0AAE1GC60_PETCI</name>
<protein>
    <submittedName>
        <fullName evidence="2">Uncharacterized protein</fullName>
    </submittedName>
</protein>
<feature type="compositionally biased region" description="Basic and acidic residues" evidence="1">
    <location>
        <begin position="1"/>
        <end position="53"/>
    </location>
</feature>
<evidence type="ECO:0000313" key="3">
    <source>
        <dbReference type="Proteomes" id="UP001286313"/>
    </source>
</evidence>
<gene>
    <name evidence="2" type="ORF">Pcinc_006833</name>
</gene>
<comment type="caution">
    <text evidence="2">The sequence shown here is derived from an EMBL/GenBank/DDBJ whole genome shotgun (WGS) entry which is preliminary data.</text>
</comment>
<proteinExistence type="predicted"/>
<evidence type="ECO:0000313" key="2">
    <source>
        <dbReference type="EMBL" id="KAK3889142.1"/>
    </source>
</evidence>
<feature type="compositionally biased region" description="Basic and acidic residues" evidence="1">
    <location>
        <begin position="90"/>
        <end position="99"/>
    </location>
</feature>
<keyword evidence="3" id="KW-1185">Reference proteome</keyword>
<dbReference type="Proteomes" id="UP001286313">
    <property type="component" value="Unassembled WGS sequence"/>
</dbReference>
<dbReference type="EMBL" id="JAWQEG010000502">
    <property type="protein sequence ID" value="KAK3889142.1"/>
    <property type="molecule type" value="Genomic_DNA"/>
</dbReference>
<dbReference type="AlphaFoldDB" id="A0AAE1GC60"/>
<sequence>MRKKETEADEEARKLREKNNRQRIKKDVLRMKQKKEERTKARGINKKQEEINNRKFKQSVSQGRNSRRARKTPPAKTDTIIKEVEEEEGKEEKKCLADG</sequence>
<reference evidence="2" key="1">
    <citation type="submission" date="2023-10" db="EMBL/GenBank/DDBJ databases">
        <title>Genome assemblies of two species of porcelain crab, Petrolisthes cinctipes and Petrolisthes manimaculis (Anomura: Porcellanidae).</title>
        <authorList>
            <person name="Angst P."/>
        </authorList>
    </citation>
    <scope>NUCLEOTIDE SEQUENCE</scope>
    <source>
        <strain evidence="2">PB745_01</strain>
        <tissue evidence="2">Gill</tissue>
    </source>
</reference>
<evidence type="ECO:0000256" key="1">
    <source>
        <dbReference type="SAM" id="MobiDB-lite"/>
    </source>
</evidence>